<dbReference type="AlphaFoldDB" id="A0A4Q1K311"/>
<accession>A0A4Q1K311</accession>
<dbReference type="Proteomes" id="UP000290283">
    <property type="component" value="Unassembled WGS sequence"/>
</dbReference>
<evidence type="ECO:0000313" key="1">
    <source>
        <dbReference type="EMBL" id="RXR16279.1"/>
    </source>
</evidence>
<sequence length="240" mass="27956">MKRFNSTFLYFVFFYSSVFSQEKEISGVVKFNGTRIADVEVVSVNAKQIVKSNAEGEFLILAKMKETLIFYSKRFLVKKVIVNDEIFNQGKIIVTLEEKPIELNEIEVKRTPENKIDVSYEALKASKIEKDVLRPNVVGVYTGEIVNGMDFIEIGKKIFKLFRKKENDGENKVEKTNFRQYVKNNFSDDFFSKDLHLKTEEIPLFIDFCALDVYSSEVIYKNGILDVIEFLLTKRKEFKN</sequence>
<organism evidence="1 2">
    <name type="scientific">Flavobacterium amnicola</name>
    <dbReference type="NCBI Taxonomy" id="2506422"/>
    <lineage>
        <taxon>Bacteria</taxon>
        <taxon>Pseudomonadati</taxon>
        <taxon>Bacteroidota</taxon>
        <taxon>Flavobacteriia</taxon>
        <taxon>Flavobacteriales</taxon>
        <taxon>Flavobacteriaceae</taxon>
        <taxon>Flavobacterium</taxon>
    </lineage>
</organism>
<dbReference type="EMBL" id="SBKO01000006">
    <property type="protein sequence ID" value="RXR16279.1"/>
    <property type="molecule type" value="Genomic_DNA"/>
</dbReference>
<reference evidence="2" key="1">
    <citation type="submission" date="2019-01" db="EMBL/GenBank/DDBJ databases">
        <title>Cytophagaceae bacterium strain CAR-16.</title>
        <authorList>
            <person name="Chen W.-M."/>
        </authorList>
    </citation>
    <scope>NUCLEOTIDE SEQUENCE [LARGE SCALE GENOMIC DNA]</scope>
    <source>
        <strain evidence="2">LLJ-11</strain>
    </source>
</reference>
<dbReference type="OrthoDB" id="1431099at2"/>
<comment type="caution">
    <text evidence="1">The sequence shown here is derived from an EMBL/GenBank/DDBJ whole genome shotgun (WGS) entry which is preliminary data.</text>
</comment>
<gene>
    <name evidence="1" type="ORF">EQG63_11680</name>
</gene>
<proteinExistence type="predicted"/>
<protein>
    <recommendedName>
        <fullName evidence="3">Carboxypeptidase-like regulatory domain-containing protein</fullName>
    </recommendedName>
</protein>
<name>A0A4Q1K311_9FLAO</name>
<dbReference type="RefSeq" id="WP_129436557.1">
    <property type="nucleotide sequence ID" value="NZ_SBKO01000006.1"/>
</dbReference>
<evidence type="ECO:0000313" key="2">
    <source>
        <dbReference type="Proteomes" id="UP000290283"/>
    </source>
</evidence>
<keyword evidence="2" id="KW-1185">Reference proteome</keyword>
<evidence type="ECO:0008006" key="3">
    <source>
        <dbReference type="Google" id="ProtNLM"/>
    </source>
</evidence>